<evidence type="ECO:0000256" key="1">
    <source>
        <dbReference type="SAM" id="MobiDB-lite"/>
    </source>
</evidence>
<feature type="region of interest" description="Disordered" evidence="1">
    <location>
        <begin position="85"/>
        <end position="112"/>
    </location>
</feature>
<evidence type="ECO:0000313" key="2">
    <source>
        <dbReference type="EMBL" id="EPS64272.1"/>
    </source>
</evidence>
<reference evidence="2 3" key="1">
    <citation type="journal article" date="2013" name="BMC Genomics">
        <title>The miniature genome of a carnivorous plant Genlisea aurea contains a low number of genes and short non-coding sequences.</title>
        <authorList>
            <person name="Leushkin E.V."/>
            <person name="Sutormin R.A."/>
            <person name="Nabieva E.R."/>
            <person name="Penin A.A."/>
            <person name="Kondrashov A.S."/>
            <person name="Logacheva M.D."/>
        </authorList>
    </citation>
    <scope>NUCLEOTIDE SEQUENCE [LARGE SCALE GENOMIC DNA]</scope>
</reference>
<name>S8DWF3_9LAMI</name>
<organism evidence="2 3">
    <name type="scientific">Genlisea aurea</name>
    <dbReference type="NCBI Taxonomy" id="192259"/>
    <lineage>
        <taxon>Eukaryota</taxon>
        <taxon>Viridiplantae</taxon>
        <taxon>Streptophyta</taxon>
        <taxon>Embryophyta</taxon>
        <taxon>Tracheophyta</taxon>
        <taxon>Spermatophyta</taxon>
        <taxon>Magnoliopsida</taxon>
        <taxon>eudicotyledons</taxon>
        <taxon>Gunneridae</taxon>
        <taxon>Pentapetalae</taxon>
        <taxon>asterids</taxon>
        <taxon>lamiids</taxon>
        <taxon>Lamiales</taxon>
        <taxon>Lentibulariaceae</taxon>
        <taxon>Genlisea</taxon>
    </lineage>
</organism>
<proteinExistence type="predicted"/>
<dbReference type="Proteomes" id="UP000015453">
    <property type="component" value="Unassembled WGS sequence"/>
</dbReference>
<protein>
    <submittedName>
        <fullName evidence="2">Uncharacterized protein</fullName>
    </submittedName>
</protein>
<keyword evidence="3" id="KW-1185">Reference proteome</keyword>
<dbReference type="EMBL" id="AUSU01004932">
    <property type="protein sequence ID" value="EPS64272.1"/>
    <property type="molecule type" value="Genomic_DNA"/>
</dbReference>
<accession>S8DWF3</accession>
<dbReference type="AlphaFoldDB" id="S8DWF3"/>
<gene>
    <name evidence="2" type="ORF">M569_10507</name>
</gene>
<sequence length="127" mass="14925">MIRSAVTELNRFIEFLTIQQVQQPDFTAVIFWSRIQDSCTSSEIQERRFRTCMGHHFVRAETLVSVLTVREVSVDSVNPIIENTQERRFNEETRTGEKPRSDSTISFTSRKKSTPVTEFRQNFFYPP</sequence>
<comment type="caution">
    <text evidence="2">The sequence shown here is derived from an EMBL/GenBank/DDBJ whole genome shotgun (WGS) entry which is preliminary data.</text>
</comment>
<evidence type="ECO:0000313" key="3">
    <source>
        <dbReference type="Proteomes" id="UP000015453"/>
    </source>
</evidence>
<feature type="compositionally biased region" description="Polar residues" evidence="1">
    <location>
        <begin position="102"/>
        <end position="112"/>
    </location>
</feature>
<feature type="compositionally biased region" description="Basic and acidic residues" evidence="1">
    <location>
        <begin position="85"/>
        <end position="101"/>
    </location>
</feature>